<dbReference type="RefSeq" id="WP_052647464.1">
    <property type="nucleotide sequence ID" value="NZ_CP007202.1"/>
</dbReference>
<dbReference type="OrthoDB" id="5585143at2"/>
<name>A0A0C5W9F5_9FLAO</name>
<dbReference type="PROSITE" id="PS51257">
    <property type="entry name" value="PROKAR_LIPOPROTEIN"/>
    <property type="match status" value="1"/>
</dbReference>
<reference evidence="2 3" key="1">
    <citation type="submission" date="2014-02" db="EMBL/GenBank/DDBJ databases">
        <authorList>
            <person name="Young C.-C."/>
            <person name="Hameed A."/>
            <person name="Huang H.-C."/>
            <person name="Shahina M."/>
        </authorList>
    </citation>
    <scope>NUCLEOTIDE SEQUENCE [LARGE SCALE GENOMIC DNA]</scope>
    <source>
        <strain evidence="2 3">CC-SAMT-1</strain>
    </source>
</reference>
<dbReference type="Proteomes" id="UP000032229">
    <property type="component" value="Chromosome"/>
</dbReference>
<dbReference type="Gene3D" id="2.160.20.120">
    <property type="match status" value="1"/>
</dbReference>
<proteinExistence type="predicted"/>
<dbReference type="AlphaFoldDB" id="A0A0C5W9F5"/>
<dbReference type="InterPro" id="IPR021255">
    <property type="entry name" value="DUF2807"/>
</dbReference>
<dbReference type="HOGENOM" id="CLU_072746_4_1_10"/>
<dbReference type="STRING" id="1454006.AW14_09015"/>
<dbReference type="Pfam" id="PF10988">
    <property type="entry name" value="DUF2807"/>
    <property type="match status" value="1"/>
</dbReference>
<organism evidence="2 3">
    <name type="scientific">Siansivirga zeaxanthinifaciens CC-SAMT-1</name>
    <dbReference type="NCBI Taxonomy" id="1454006"/>
    <lineage>
        <taxon>Bacteria</taxon>
        <taxon>Pseudomonadati</taxon>
        <taxon>Bacteroidota</taxon>
        <taxon>Flavobacteriia</taxon>
        <taxon>Flavobacteriales</taxon>
        <taxon>Flavobacteriaceae</taxon>
        <taxon>Siansivirga</taxon>
    </lineage>
</organism>
<accession>A0A0C5W9F5</accession>
<evidence type="ECO:0000313" key="2">
    <source>
        <dbReference type="EMBL" id="AJR03738.1"/>
    </source>
</evidence>
<gene>
    <name evidence="2" type="ORF">AW14_09015</name>
</gene>
<sequence length="242" mass="25625">MSTLIKIIITTLLSFSLFSCNFDINLNSGVRGNGQVKTMDRSLNQPFTSIKSTEGLDVYLTQGESASIQVEADENLHDLIVTEVVDGVLKIHTLKNIGSCKAKKIMISFKDIAEIKATSGSDVFSTNTITVDDLVLTTTSGSDMILDVNTTNLLCKSTSGSDLNVSGTTKNLVVETTSGSDFKGEKLIAQSCNASASSGSDITLNTQEKLIANASSGGDIKYYGDPKIIDQTSGSSGSIKKK</sequence>
<evidence type="ECO:0000259" key="1">
    <source>
        <dbReference type="Pfam" id="PF10988"/>
    </source>
</evidence>
<feature type="domain" description="Putative auto-transporter adhesin head GIN" evidence="1">
    <location>
        <begin position="46"/>
        <end position="226"/>
    </location>
</feature>
<keyword evidence="3" id="KW-1185">Reference proteome</keyword>
<protein>
    <recommendedName>
        <fullName evidence="1">Putative auto-transporter adhesin head GIN domain-containing protein</fullName>
    </recommendedName>
</protein>
<dbReference type="PATRIC" id="fig|1454006.5.peg.1780"/>
<dbReference type="KEGG" id="sze:AW14_09015"/>
<evidence type="ECO:0000313" key="3">
    <source>
        <dbReference type="Proteomes" id="UP000032229"/>
    </source>
</evidence>
<dbReference type="EMBL" id="CP007202">
    <property type="protein sequence ID" value="AJR03738.1"/>
    <property type="molecule type" value="Genomic_DNA"/>
</dbReference>